<accession>A0A0E9QF96</accession>
<protein>
    <submittedName>
        <fullName evidence="1">Uncharacterized protein</fullName>
    </submittedName>
</protein>
<reference evidence="1" key="1">
    <citation type="submission" date="2014-11" db="EMBL/GenBank/DDBJ databases">
        <authorList>
            <person name="Amaro Gonzalez C."/>
        </authorList>
    </citation>
    <scope>NUCLEOTIDE SEQUENCE</scope>
</reference>
<reference evidence="1" key="2">
    <citation type="journal article" date="2015" name="Fish Shellfish Immunol.">
        <title>Early steps in the European eel (Anguilla anguilla)-Vibrio vulnificus interaction in the gills: Role of the RtxA13 toxin.</title>
        <authorList>
            <person name="Callol A."/>
            <person name="Pajuelo D."/>
            <person name="Ebbesson L."/>
            <person name="Teles M."/>
            <person name="MacKenzie S."/>
            <person name="Amaro C."/>
        </authorList>
    </citation>
    <scope>NUCLEOTIDE SEQUENCE</scope>
</reference>
<proteinExistence type="predicted"/>
<dbReference type="EMBL" id="GBXM01093819">
    <property type="protein sequence ID" value="JAH14758.1"/>
    <property type="molecule type" value="Transcribed_RNA"/>
</dbReference>
<organism evidence="1">
    <name type="scientific">Anguilla anguilla</name>
    <name type="common">European freshwater eel</name>
    <name type="synonym">Muraena anguilla</name>
    <dbReference type="NCBI Taxonomy" id="7936"/>
    <lineage>
        <taxon>Eukaryota</taxon>
        <taxon>Metazoa</taxon>
        <taxon>Chordata</taxon>
        <taxon>Craniata</taxon>
        <taxon>Vertebrata</taxon>
        <taxon>Euteleostomi</taxon>
        <taxon>Actinopterygii</taxon>
        <taxon>Neopterygii</taxon>
        <taxon>Teleostei</taxon>
        <taxon>Anguilliformes</taxon>
        <taxon>Anguillidae</taxon>
        <taxon>Anguilla</taxon>
    </lineage>
</organism>
<dbReference type="AlphaFoldDB" id="A0A0E9QF96"/>
<sequence length="42" mass="4882">MLIYLPQSSFPSMPFEIHILCVIPKTNNPFSSLMSWPSRSQR</sequence>
<evidence type="ECO:0000313" key="1">
    <source>
        <dbReference type="EMBL" id="JAH14758.1"/>
    </source>
</evidence>
<name>A0A0E9QF96_ANGAN</name>